<dbReference type="GO" id="GO:0004519">
    <property type="term" value="F:endonuclease activity"/>
    <property type="evidence" value="ECO:0007669"/>
    <property type="project" value="UniProtKB-KW"/>
</dbReference>
<sequence>MPAYESELLAIVHALLKWKSFIDTKPVVVETDHATLSRILQQKQVTSRLGYLLDKLADFDINIVYKPGKQNVVVDAISRRQDFVGVLQTSQATIQTGAIGDLKQWETEYDKCLDFQRPYRALTSHNSVARHVLCNQREFSLENGYLWVRTKAGWKVCVPSGAFRRILLEQYHD</sequence>
<dbReference type="GO" id="GO:0016787">
    <property type="term" value="F:hydrolase activity"/>
    <property type="evidence" value="ECO:0007669"/>
    <property type="project" value="UniProtKB-KW"/>
</dbReference>
<feature type="non-terminal residue" evidence="8">
    <location>
        <position position="173"/>
    </location>
</feature>
<dbReference type="PANTHER" id="PTHR34072">
    <property type="entry name" value="ENZYMATIC POLYPROTEIN-RELATED"/>
    <property type="match status" value="1"/>
</dbReference>
<keyword evidence="1" id="KW-0808">Transferase</keyword>
<evidence type="ECO:0000313" key="8">
    <source>
        <dbReference type="EMBL" id="PHJ18538.1"/>
    </source>
</evidence>
<accession>A0A2C6KPJ6</accession>
<dbReference type="GeneID" id="94430991"/>
<evidence type="ECO:0000313" key="9">
    <source>
        <dbReference type="Proteomes" id="UP000221165"/>
    </source>
</evidence>
<keyword evidence="6" id="KW-0695">RNA-directed DNA polymerase</keyword>
<dbReference type="OrthoDB" id="2013610at2759"/>
<evidence type="ECO:0000256" key="1">
    <source>
        <dbReference type="ARBA" id="ARBA00022679"/>
    </source>
</evidence>
<keyword evidence="4" id="KW-0255">Endonuclease</keyword>
<keyword evidence="5" id="KW-0378">Hydrolase</keyword>
<dbReference type="VEuPathDB" id="ToxoDB:CSUI_007635"/>
<dbReference type="SUPFAM" id="SSF56672">
    <property type="entry name" value="DNA/RNA polymerases"/>
    <property type="match status" value="1"/>
</dbReference>
<reference evidence="8 9" key="1">
    <citation type="journal article" date="2017" name="Int. J. Parasitol.">
        <title>The genome of the protozoan parasite Cystoisospora suis and a reverse vaccinology approach to identify vaccine candidates.</title>
        <authorList>
            <person name="Palmieri N."/>
            <person name="Shrestha A."/>
            <person name="Ruttkowski B."/>
            <person name="Beck T."/>
            <person name="Vogl C."/>
            <person name="Tomley F."/>
            <person name="Blake D.P."/>
            <person name="Joachim A."/>
        </authorList>
    </citation>
    <scope>NUCLEOTIDE SEQUENCE [LARGE SCALE GENOMIC DNA]</scope>
    <source>
        <strain evidence="8 9">Wien I</strain>
    </source>
</reference>
<dbReference type="EMBL" id="MIGC01004089">
    <property type="protein sequence ID" value="PHJ18538.1"/>
    <property type="molecule type" value="Genomic_DNA"/>
</dbReference>
<dbReference type="RefSeq" id="XP_067920244.1">
    <property type="nucleotide sequence ID" value="XM_068067780.1"/>
</dbReference>
<evidence type="ECO:0000256" key="3">
    <source>
        <dbReference type="ARBA" id="ARBA00022722"/>
    </source>
</evidence>
<dbReference type="PANTHER" id="PTHR34072:SF52">
    <property type="entry name" value="RIBONUCLEASE H"/>
    <property type="match status" value="1"/>
</dbReference>
<protein>
    <submittedName>
        <fullName evidence="8">Transposon ty3-g gag-pol polyprotein</fullName>
    </submittedName>
</protein>
<dbReference type="AlphaFoldDB" id="A0A2C6KPJ6"/>
<evidence type="ECO:0000259" key="7">
    <source>
        <dbReference type="Pfam" id="PF17917"/>
    </source>
</evidence>
<evidence type="ECO:0000256" key="6">
    <source>
        <dbReference type="ARBA" id="ARBA00022918"/>
    </source>
</evidence>
<keyword evidence="2" id="KW-0548">Nucleotidyltransferase</keyword>
<dbReference type="InterPro" id="IPR041373">
    <property type="entry name" value="RT_RNaseH"/>
</dbReference>
<dbReference type="InterPro" id="IPR043502">
    <property type="entry name" value="DNA/RNA_pol_sf"/>
</dbReference>
<keyword evidence="9" id="KW-1185">Reference proteome</keyword>
<evidence type="ECO:0000256" key="2">
    <source>
        <dbReference type="ARBA" id="ARBA00022695"/>
    </source>
</evidence>
<name>A0A2C6KPJ6_9APIC</name>
<dbReference type="Pfam" id="PF17917">
    <property type="entry name" value="RT_RNaseH"/>
    <property type="match status" value="1"/>
</dbReference>
<feature type="domain" description="Reverse transcriptase RNase H-like" evidence="7">
    <location>
        <begin position="2"/>
        <end position="59"/>
    </location>
</feature>
<evidence type="ECO:0000256" key="5">
    <source>
        <dbReference type="ARBA" id="ARBA00022801"/>
    </source>
</evidence>
<gene>
    <name evidence="8" type="ORF">CSUI_007635</name>
</gene>
<keyword evidence="3" id="KW-0540">Nuclease</keyword>
<proteinExistence type="predicted"/>
<dbReference type="Proteomes" id="UP000221165">
    <property type="component" value="Unassembled WGS sequence"/>
</dbReference>
<evidence type="ECO:0000256" key="4">
    <source>
        <dbReference type="ARBA" id="ARBA00022759"/>
    </source>
</evidence>
<dbReference type="GO" id="GO:0003964">
    <property type="term" value="F:RNA-directed DNA polymerase activity"/>
    <property type="evidence" value="ECO:0007669"/>
    <property type="project" value="UniProtKB-KW"/>
</dbReference>
<comment type="caution">
    <text evidence="8">The sequence shown here is derived from an EMBL/GenBank/DDBJ whole genome shotgun (WGS) entry which is preliminary data.</text>
</comment>
<organism evidence="8 9">
    <name type="scientific">Cystoisospora suis</name>
    <dbReference type="NCBI Taxonomy" id="483139"/>
    <lineage>
        <taxon>Eukaryota</taxon>
        <taxon>Sar</taxon>
        <taxon>Alveolata</taxon>
        <taxon>Apicomplexa</taxon>
        <taxon>Conoidasida</taxon>
        <taxon>Coccidia</taxon>
        <taxon>Eucoccidiorida</taxon>
        <taxon>Eimeriorina</taxon>
        <taxon>Sarcocystidae</taxon>
        <taxon>Cystoisospora</taxon>
    </lineage>
</organism>